<keyword evidence="4" id="KW-1185">Reference proteome</keyword>
<sequence length="123" mass="14037">MVGAAIVKYKYFLDPRGEVYGYPMDGSQDELIGNKKPISYEEMLKITNPPPTLEQLQQLAESQKRHRLKTAAEKIDICQDAVDLGIATNAEKSALTEWRRYRVLLNRVDCSTAPDIQWPEQPE</sequence>
<dbReference type="STRING" id="351671.XDD1_2911"/>
<evidence type="ECO:0000313" key="3">
    <source>
        <dbReference type="Proteomes" id="UP000032721"/>
    </source>
</evidence>
<proteinExistence type="predicted"/>
<dbReference type="KEGG" id="xdo:XDD1_2911"/>
<dbReference type="Pfam" id="PF02413">
    <property type="entry name" value="Caudo_TAP"/>
    <property type="match status" value="1"/>
</dbReference>
<dbReference type="PANTHER" id="PTHR34413">
    <property type="entry name" value="PROPHAGE TAIL FIBER ASSEMBLY PROTEIN HOMOLOG TFAE-RELATED-RELATED"/>
    <property type="match status" value="1"/>
</dbReference>
<dbReference type="InterPro" id="IPR003458">
    <property type="entry name" value="Phage_T4_Gp38_tail_assem"/>
</dbReference>
<dbReference type="AlphaFoldDB" id="A0A068QXN0"/>
<organism evidence="1 3">
    <name type="scientific">Xenorhabdus doucetiae</name>
    <dbReference type="NCBI Taxonomy" id="351671"/>
    <lineage>
        <taxon>Bacteria</taxon>
        <taxon>Pseudomonadati</taxon>
        <taxon>Pseudomonadota</taxon>
        <taxon>Gammaproteobacteria</taxon>
        <taxon>Enterobacterales</taxon>
        <taxon>Morganellaceae</taxon>
        <taxon>Xenorhabdus</taxon>
    </lineage>
</organism>
<dbReference type="Proteomes" id="UP000324170">
    <property type="component" value="Unassembled WGS sequence"/>
</dbReference>
<dbReference type="Proteomes" id="UP000032721">
    <property type="component" value="Chromosome"/>
</dbReference>
<gene>
    <name evidence="2" type="ORF">LY16_01761</name>
    <name evidence="1" type="ORF">XDD1_2911</name>
</gene>
<dbReference type="InterPro" id="IPR051220">
    <property type="entry name" value="TFA_Chaperone"/>
</dbReference>
<evidence type="ECO:0000313" key="1">
    <source>
        <dbReference type="EMBL" id="CDG18610.1"/>
    </source>
</evidence>
<accession>A0A068QXN0</accession>
<dbReference type="EMBL" id="FO704550">
    <property type="protein sequence ID" value="CDG18610.1"/>
    <property type="molecule type" value="Genomic_DNA"/>
</dbReference>
<protein>
    <submittedName>
        <fullName evidence="1">Putaive tail fiber assembly protein</fullName>
    </submittedName>
    <submittedName>
        <fullName evidence="2">Virus tail fiber assembly protein lambda gpK</fullName>
    </submittedName>
</protein>
<name>A0A068QXN0_9GAMM</name>
<dbReference type="EMBL" id="VNHN01000024">
    <property type="protein sequence ID" value="TYP06996.1"/>
    <property type="molecule type" value="Genomic_DNA"/>
</dbReference>
<dbReference type="PANTHER" id="PTHR34413:SF2">
    <property type="entry name" value="PROPHAGE TAIL FIBER ASSEMBLY PROTEIN HOMOLOG TFAE-RELATED"/>
    <property type="match status" value="1"/>
</dbReference>
<reference evidence="2 4" key="2">
    <citation type="submission" date="2019-07" db="EMBL/GenBank/DDBJ databases">
        <title>Genomic Encyclopedia of Type Strains, Phase I: the one thousand microbial genomes (KMG-I) project.</title>
        <authorList>
            <person name="Kyrpides N."/>
        </authorList>
    </citation>
    <scope>NUCLEOTIDE SEQUENCE [LARGE SCALE GENOMIC DNA]</scope>
    <source>
        <strain evidence="2 4">DSM 17909</strain>
    </source>
</reference>
<evidence type="ECO:0000313" key="4">
    <source>
        <dbReference type="Proteomes" id="UP000324170"/>
    </source>
</evidence>
<evidence type="ECO:0000313" key="2">
    <source>
        <dbReference type="EMBL" id="TYP06996.1"/>
    </source>
</evidence>
<reference evidence="1 3" key="1">
    <citation type="submission" date="2013-07" db="EMBL/GenBank/DDBJ databases">
        <authorList>
            <person name="Genoscope - CEA"/>
        </authorList>
    </citation>
    <scope>NUCLEOTIDE SEQUENCE [LARGE SCALE GENOMIC DNA]</scope>
    <source>
        <strain evidence="1">FRM16</strain>
        <strain evidence="3">FRM16 / DSM 17909</strain>
    </source>
</reference>
<dbReference type="OrthoDB" id="8596093at2"/>
<dbReference type="HOGENOM" id="CLU_094206_2_0_6"/>